<feature type="compositionally biased region" description="Polar residues" evidence="2">
    <location>
        <begin position="410"/>
        <end position="419"/>
    </location>
</feature>
<reference evidence="3 4" key="1">
    <citation type="submission" date="2015-07" db="EMBL/GenBank/DDBJ databases">
        <title>Comparative genomics of the Sigatoka disease complex on banana suggests a link between parallel evolutionary changes in Pseudocercospora fijiensis and Pseudocercospora eumusae and increased virulence on the banana host.</title>
        <authorList>
            <person name="Chang T.-C."/>
            <person name="Salvucci A."/>
            <person name="Crous P.W."/>
            <person name="Stergiopoulos I."/>
        </authorList>
    </citation>
    <scope>NUCLEOTIDE SEQUENCE [LARGE SCALE GENOMIC DNA]</scope>
    <source>
        <strain evidence="3 4">CBS 114824</strain>
    </source>
</reference>
<dbReference type="AlphaFoldDB" id="A0A139GWJ2"/>
<gene>
    <name evidence="3" type="ORF">AC578_7493</name>
</gene>
<feature type="region of interest" description="Disordered" evidence="2">
    <location>
        <begin position="98"/>
        <end position="332"/>
    </location>
</feature>
<feature type="compositionally biased region" description="Acidic residues" evidence="2">
    <location>
        <begin position="394"/>
        <end position="404"/>
    </location>
</feature>
<name>A0A139GWJ2_9PEZI</name>
<protein>
    <submittedName>
        <fullName evidence="3">Uncharacterized protein</fullName>
    </submittedName>
</protein>
<feature type="compositionally biased region" description="Low complexity" evidence="2">
    <location>
        <begin position="420"/>
        <end position="445"/>
    </location>
</feature>
<evidence type="ECO:0000256" key="2">
    <source>
        <dbReference type="SAM" id="MobiDB-lite"/>
    </source>
</evidence>
<evidence type="ECO:0000313" key="3">
    <source>
        <dbReference type="EMBL" id="KXS94539.1"/>
    </source>
</evidence>
<dbReference type="Proteomes" id="UP000070133">
    <property type="component" value="Unassembled WGS sequence"/>
</dbReference>
<evidence type="ECO:0000256" key="1">
    <source>
        <dbReference type="SAM" id="Coils"/>
    </source>
</evidence>
<feature type="region of interest" description="Disordered" evidence="2">
    <location>
        <begin position="394"/>
        <end position="454"/>
    </location>
</feature>
<feature type="compositionally biased region" description="Low complexity" evidence="2">
    <location>
        <begin position="170"/>
        <end position="203"/>
    </location>
</feature>
<dbReference type="OrthoDB" id="3647284at2759"/>
<accession>A0A139GWJ2</accession>
<keyword evidence="1" id="KW-0175">Coiled coil</keyword>
<feature type="compositionally biased region" description="Polar residues" evidence="2">
    <location>
        <begin position="129"/>
        <end position="167"/>
    </location>
</feature>
<organism evidence="3 4">
    <name type="scientific">Pseudocercospora eumusae</name>
    <dbReference type="NCBI Taxonomy" id="321146"/>
    <lineage>
        <taxon>Eukaryota</taxon>
        <taxon>Fungi</taxon>
        <taxon>Dikarya</taxon>
        <taxon>Ascomycota</taxon>
        <taxon>Pezizomycotina</taxon>
        <taxon>Dothideomycetes</taxon>
        <taxon>Dothideomycetidae</taxon>
        <taxon>Mycosphaerellales</taxon>
        <taxon>Mycosphaerellaceae</taxon>
        <taxon>Pseudocercospora</taxon>
    </lineage>
</organism>
<comment type="caution">
    <text evidence="3">The sequence shown here is derived from an EMBL/GenBank/DDBJ whole genome shotgun (WGS) entry which is preliminary data.</text>
</comment>
<dbReference type="EMBL" id="LFZN01000280">
    <property type="protein sequence ID" value="KXS94539.1"/>
    <property type="molecule type" value="Genomic_DNA"/>
</dbReference>
<feature type="region of interest" description="Disordered" evidence="2">
    <location>
        <begin position="1"/>
        <end position="37"/>
    </location>
</feature>
<feature type="compositionally biased region" description="Polar residues" evidence="2">
    <location>
        <begin position="274"/>
        <end position="296"/>
    </location>
</feature>
<sequence>MAPKKAQQQATATRRSTRIASKAGSSRASSVAPELEEKSEAVIAAFADREMDFQRQVRDLQRENQQIRLEYEELSKRAASAPSKLRDTFLAERIAQFQREESQRDAFQTPKLSKVASRTSTPAAKPDLSEQTNFDFSDTSVLEGTPAVVQTQQNETPPGSITPQNETPSRRSFFGSLFRSFTTPFSSRKAAAPSQSPAPQTEQPRLEALPASRKRPAPEPEQSPEPVQQPHQRQSEPEQRIPRIAVSETPERAQAPRATSNTLTQHRTVERSLATITEYTEPSDQTITLPLQTPSRQPRRIRDTRMRASAHSATPSRAWTPQPAPREPNADRRLEKLRKYQELDQQLKAMKADPETQEIVERPMKRVKIDDLVSIPHNRPGDAKSTFRMFEIDSDEEMEVDEEAEVRSNVFETSENNETPKAPEAPAKSAESKPVVEIPQAEIPQPAAPPAPPKINSVYDFKWTVAEKETTVEMVRPQKESEVFHWPTLKPRTKPALEGREADFAGATFVYGMAYFEKHGTVPEGLF</sequence>
<feature type="compositionally biased region" description="Polar residues" evidence="2">
    <location>
        <begin position="257"/>
        <end position="266"/>
    </location>
</feature>
<evidence type="ECO:0000313" key="4">
    <source>
        <dbReference type="Proteomes" id="UP000070133"/>
    </source>
</evidence>
<proteinExistence type="predicted"/>
<feature type="coiled-coil region" evidence="1">
    <location>
        <begin position="50"/>
        <end position="77"/>
    </location>
</feature>
<keyword evidence="4" id="KW-1185">Reference proteome</keyword>
<feature type="compositionally biased region" description="Low complexity" evidence="2">
    <location>
        <begin position="1"/>
        <end position="23"/>
    </location>
</feature>